<dbReference type="InterPro" id="IPR001447">
    <property type="entry name" value="Arylamine_N-AcTrfase"/>
</dbReference>
<dbReference type="PRINTS" id="PR01543">
    <property type="entry name" value="ANATRNSFRASE"/>
</dbReference>
<dbReference type="EMBL" id="RAXT01000010">
    <property type="protein sequence ID" value="RKG38596.1"/>
    <property type="molecule type" value="Genomic_DNA"/>
</dbReference>
<evidence type="ECO:0000313" key="3">
    <source>
        <dbReference type="EMBL" id="RKG38596.1"/>
    </source>
</evidence>
<dbReference type="OrthoDB" id="7181050at2"/>
<dbReference type="GO" id="GO:0016407">
    <property type="term" value="F:acetyltransferase activity"/>
    <property type="evidence" value="ECO:0007669"/>
    <property type="project" value="InterPro"/>
</dbReference>
<keyword evidence="4" id="KW-1185">Reference proteome</keyword>
<evidence type="ECO:0000256" key="1">
    <source>
        <dbReference type="ARBA" id="ARBA00006547"/>
    </source>
</evidence>
<dbReference type="RefSeq" id="WP_120383688.1">
    <property type="nucleotide sequence ID" value="NZ_RAXT01000010.1"/>
</dbReference>
<accession>A0A3A8EYL4</accession>
<comment type="similarity">
    <text evidence="1 2">Belongs to the arylamine N-acetyltransferase family.</text>
</comment>
<organism evidence="3 4">
    <name type="scientific">Acinetobacter rongchengensis</name>
    <dbReference type="NCBI Taxonomy" id="2419601"/>
    <lineage>
        <taxon>Bacteria</taxon>
        <taxon>Pseudomonadati</taxon>
        <taxon>Pseudomonadota</taxon>
        <taxon>Gammaproteobacteria</taxon>
        <taxon>Moraxellales</taxon>
        <taxon>Moraxellaceae</taxon>
        <taxon>Acinetobacter</taxon>
    </lineage>
</organism>
<sequence>MGKKNRISQLYLNKLGIIDEIVEPTLENLNRLLELHVQNIAFGNLNSFLGLGVELDIATLVEKILVQGRDAYCFEHHVLVKNVLNELGYDTFNVLCRVYYKSHPTESPAKTHLVTVVRLNGELYLFDPGFGGMTPTSVLSIHALETSQVTLNEPFRLIQVADSGLIDSALFDMKYMLQVCVLGEWENVYAFNPEQIAADSDIKIANWFMSTYPKCSFTRNLILSIVKQDKRYNFSNGVLNIHNKDNETQQQIIKSADELKEIFISIFKLNLDALNIDDAIHKFQAL</sequence>
<dbReference type="Proteomes" id="UP000280405">
    <property type="component" value="Unassembled WGS sequence"/>
</dbReference>
<evidence type="ECO:0000256" key="2">
    <source>
        <dbReference type="RuleBase" id="RU003452"/>
    </source>
</evidence>
<dbReference type="AlphaFoldDB" id="A0A3A8EYL4"/>
<gene>
    <name evidence="3" type="ORF">D7V20_07490</name>
</gene>
<dbReference type="Gene3D" id="2.40.128.150">
    <property type="entry name" value="Cysteine proteinases"/>
    <property type="match status" value="1"/>
</dbReference>
<dbReference type="InterPro" id="IPR038765">
    <property type="entry name" value="Papain-like_cys_pep_sf"/>
</dbReference>
<keyword evidence="3" id="KW-0808">Transferase</keyword>
<dbReference type="Gene3D" id="3.30.2140.10">
    <property type="entry name" value="Arylamine N-acetyltransferase"/>
    <property type="match status" value="1"/>
</dbReference>
<name>A0A3A8EYL4_9GAMM</name>
<protein>
    <submittedName>
        <fullName evidence="3">Arylamine N-acetyltransferase</fullName>
    </submittedName>
</protein>
<dbReference type="PANTHER" id="PTHR11786:SF0">
    <property type="entry name" value="ARYLAMINE N-ACETYLTRANSFERASE 4-RELATED"/>
    <property type="match status" value="1"/>
</dbReference>
<dbReference type="SUPFAM" id="SSF54001">
    <property type="entry name" value="Cysteine proteinases"/>
    <property type="match status" value="1"/>
</dbReference>
<dbReference type="PANTHER" id="PTHR11786">
    <property type="entry name" value="N-HYDROXYARYLAMINE O-ACETYLTRANSFERASE"/>
    <property type="match status" value="1"/>
</dbReference>
<dbReference type="Pfam" id="PF00797">
    <property type="entry name" value="Acetyltransf_2"/>
    <property type="match status" value="1"/>
</dbReference>
<proteinExistence type="inferred from homology"/>
<reference evidence="3 4" key="1">
    <citation type="submission" date="2018-09" db="EMBL/GenBank/DDBJ databases">
        <title>The draft genome of Acinetobacter spp. strains.</title>
        <authorList>
            <person name="Qin J."/>
            <person name="Feng Y."/>
            <person name="Zong Z."/>
        </authorList>
    </citation>
    <scope>NUCLEOTIDE SEQUENCE [LARGE SCALE GENOMIC DNA]</scope>
    <source>
        <strain evidence="3 4">WCHAc060115</strain>
    </source>
</reference>
<evidence type="ECO:0000313" key="4">
    <source>
        <dbReference type="Proteomes" id="UP000280405"/>
    </source>
</evidence>
<comment type="caution">
    <text evidence="3">The sequence shown here is derived from an EMBL/GenBank/DDBJ whole genome shotgun (WGS) entry which is preliminary data.</text>
</comment>